<evidence type="ECO:0000313" key="6">
    <source>
        <dbReference type="EMBL" id="MEA9355291.1"/>
    </source>
</evidence>
<dbReference type="InterPro" id="IPR004839">
    <property type="entry name" value="Aminotransferase_I/II_large"/>
</dbReference>
<keyword evidence="7" id="KW-1185">Reference proteome</keyword>
<dbReference type="RefSeq" id="WP_323574778.1">
    <property type="nucleotide sequence ID" value="NZ_JAYGJQ010000001.1"/>
</dbReference>
<protein>
    <submittedName>
        <fullName evidence="6">Aminotransferase class I/II-fold pyridoxal phosphate-dependent enzyme</fullName>
    </submittedName>
</protein>
<gene>
    <name evidence="6" type="ORF">SHI21_03725</name>
</gene>
<sequence length="378" mass="42119">MKPLSNTVEQFKESIFSTMTKMAIENKAINLSQGFPDFDGPKWVIDLASKAMNENKNQYAPSMGILPLREAIAHNYKRFYDFTVNPLSEVVVTTGATEAIFCTCMGILNPGDEVIVLEPFYDSYLASIQLAGAKVVPVTLKAPNFNFDIEELKAAVTSKTKLLIVNNPHNPTGKVFTAEEIEVIGNLARENDFYILSDEVYEFLTFGVDHKPTATYGDLANRTITISSTGKTFGLTGWKIGWAIGPAHIIKAIHNVHQFSTFAVSQPFQWAMAEALVKMDEYLVEFKADYLRKRNLLISGLKECGFNVSNPQGTYFAMAFLPEGENDVDYCKKLIVEKKVATIPTSAFYIKSDEGTKMIRFCFAKKDETLEAALANLK</sequence>
<dbReference type="Gene3D" id="3.40.640.10">
    <property type="entry name" value="Type I PLP-dependent aspartate aminotransferase-like (Major domain)"/>
    <property type="match status" value="1"/>
</dbReference>
<proteinExistence type="predicted"/>
<feature type="domain" description="Aminotransferase class I/classII large" evidence="5">
    <location>
        <begin position="27"/>
        <end position="375"/>
    </location>
</feature>
<dbReference type="Pfam" id="PF00155">
    <property type="entry name" value="Aminotran_1_2"/>
    <property type="match status" value="1"/>
</dbReference>
<keyword evidence="2 6" id="KW-0032">Aminotransferase</keyword>
<evidence type="ECO:0000256" key="4">
    <source>
        <dbReference type="ARBA" id="ARBA00022898"/>
    </source>
</evidence>
<keyword evidence="4" id="KW-0663">Pyridoxal phosphate</keyword>
<dbReference type="InterPro" id="IPR051326">
    <property type="entry name" value="Kynurenine-oxoglutarate_AT"/>
</dbReference>
<dbReference type="InterPro" id="IPR015422">
    <property type="entry name" value="PyrdxlP-dep_Trfase_small"/>
</dbReference>
<comment type="cofactor">
    <cofactor evidence="1">
        <name>pyridoxal 5'-phosphate</name>
        <dbReference type="ChEBI" id="CHEBI:597326"/>
    </cofactor>
</comment>
<dbReference type="InterPro" id="IPR015424">
    <property type="entry name" value="PyrdxlP-dep_Trfase"/>
</dbReference>
<dbReference type="EMBL" id="JAYGJQ010000001">
    <property type="protein sequence ID" value="MEA9355291.1"/>
    <property type="molecule type" value="Genomic_DNA"/>
</dbReference>
<dbReference type="CDD" id="cd00609">
    <property type="entry name" value="AAT_like"/>
    <property type="match status" value="1"/>
</dbReference>
<evidence type="ECO:0000256" key="1">
    <source>
        <dbReference type="ARBA" id="ARBA00001933"/>
    </source>
</evidence>
<keyword evidence="3" id="KW-0808">Transferase</keyword>
<dbReference type="SUPFAM" id="SSF53383">
    <property type="entry name" value="PLP-dependent transferases"/>
    <property type="match status" value="1"/>
</dbReference>
<comment type="caution">
    <text evidence="6">The sequence shown here is derived from an EMBL/GenBank/DDBJ whole genome shotgun (WGS) entry which is preliminary data.</text>
</comment>
<organism evidence="6 7">
    <name type="scientific">Bacteriovorax antarcticus</name>
    <dbReference type="NCBI Taxonomy" id="3088717"/>
    <lineage>
        <taxon>Bacteria</taxon>
        <taxon>Pseudomonadati</taxon>
        <taxon>Bdellovibrionota</taxon>
        <taxon>Bacteriovoracia</taxon>
        <taxon>Bacteriovoracales</taxon>
        <taxon>Bacteriovoracaceae</taxon>
        <taxon>Bacteriovorax</taxon>
    </lineage>
</organism>
<dbReference type="PANTHER" id="PTHR43807:SF20">
    <property type="entry name" value="FI04487P"/>
    <property type="match status" value="1"/>
</dbReference>
<evidence type="ECO:0000256" key="2">
    <source>
        <dbReference type="ARBA" id="ARBA00022576"/>
    </source>
</evidence>
<dbReference type="PANTHER" id="PTHR43807">
    <property type="entry name" value="FI04487P"/>
    <property type="match status" value="1"/>
</dbReference>
<evidence type="ECO:0000256" key="3">
    <source>
        <dbReference type="ARBA" id="ARBA00022679"/>
    </source>
</evidence>
<reference evidence="6 7" key="1">
    <citation type="submission" date="2023-11" db="EMBL/GenBank/DDBJ databases">
        <title>A Novel Polar Bacteriovorax (B. antarcticus) Isolated from the Biocrust in Antarctica.</title>
        <authorList>
            <person name="Mun W."/>
            <person name="Choi S.Y."/>
            <person name="Mitchell R.J."/>
        </authorList>
    </citation>
    <scope>NUCLEOTIDE SEQUENCE [LARGE SCALE GENOMIC DNA]</scope>
    <source>
        <strain evidence="6 7">PP10</strain>
    </source>
</reference>
<dbReference type="InterPro" id="IPR015421">
    <property type="entry name" value="PyrdxlP-dep_Trfase_major"/>
</dbReference>
<accession>A0ABU5VQJ9</accession>
<evidence type="ECO:0000313" key="7">
    <source>
        <dbReference type="Proteomes" id="UP001302274"/>
    </source>
</evidence>
<dbReference type="GO" id="GO:0008483">
    <property type="term" value="F:transaminase activity"/>
    <property type="evidence" value="ECO:0007669"/>
    <property type="project" value="UniProtKB-KW"/>
</dbReference>
<dbReference type="Gene3D" id="3.90.1150.10">
    <property type="entry name" value="Aspartate Aminotransferase, domain 1"/>
    <property type="match status" value="1"/>
</dbReference>
<dbReference type="Proteomes" id="UP001302274">
    <property type="component" value="Unassembled WGS sequence"/>
</dbReference>
<name>A0ABU5VQJ9_9BACT</name>
<evidence type="ECO:0000259" key="5">
    <source>
        <dbReference type="Pfam" id="PF00155"/>
    </source>
</evidence>